<dbReference type="PRINTS" id="PR00019">
    <property type="entry name" value="LEURICHRPT"/>
</dbReference>
<protein>
    <recommendedName>
        <fullName evidence="8">Leucine-rich repeat-containing protein</fullName>
    </recommendedName>
</protein>
<dbReference type="PROSITE" id="PS51450">
    <property type="entry name" value="LRR"/>
    <property type="match status" value="4"/>
</dbReference>
<feature type="region of interest" description="Disordered" evidence="5">
    <location>
        <begin position="750"/>
        <end position="776"/>
    </location>
</feature>
<keyword evidence="2" id="KW-0963">Cytoplasm</keyword>
<evidence type="ECO:0000313" key="7">
    <source>
        <dbReference type="Proteomes" id="UP000307173"/>
    </source>
</evidence>
<feature type="compositionally biased region" description="Polar residues" evidence="5">
    <location>
        <begin position="491"/>
        <end position="509"/>
    </location>
</feature>
<dbReference type="InterPro" id="IPR032675">
    <property type="entry name" value="LRR_dom_sf"/>
</dbReference>
<dbReference type="SMART" id="SM00365">
    <property type="entry name" value="LRR_SD22"/>
    <property type="match status" value="4"/>
</dbReference>
<dbReference type="SUPFAM" id="SSF52075">
    <property type="entry name" value="Outer arm dynein light chain 1"/>
    <property type="match status" value="1"/>
</dbReference>
<dbReference type="EMBL" id="SELW01000041">
    <property type="protein sequence ID" value="TID31159.1"/>
    <property type="molecule type" value="Genomic_DNA"/>
</dbReference>
<feature type="compositionally biased region" description="Polar residues" evidence="5">
    <location>
        <begin position="451"/>
        <end position="462"/>
    </location>
</feature>
<dbReference type="PANTHER" id="PTHR15454:SF69">
    <property type="entry name" value="SERINE_THREONINE-PROTEIN KINASE 11-INTERACTING PROTEIN"/>
    <property type="match status" value="1"/>
</dbReference>
<reference evidence="6 7" key="1">
    <citation type="journal article" date="2019" name="Front. Genet.">
        <title>Whole-Genome Sequencing of the Opportunistic Yeast Pathogen Candida inconspicua Uncovers Its Hybrid Origin.</title>
        <authorList>
            <person name="Mixao V."/>
            <person name="Hansen A.P."/>
            <person name="Saus E."/>
            <person name="Boekhout T."/>
            <person name="Lass-Florl C."/>
            <person name="Gabaldon T."/>
        </authorList>
    </citation>
    <scope>NUCLEOTIDE SEQUENCE [LARGE SCALE GENOMIC DNA]</scope>
    <source>
        <strain evidence="6 7">CBS 180</strain>
    </source>
</reference>
<dbReference type="STRING" id="52247.A0A4T0X6Q4"/>
<accession>A0A4T0X6Q4</accession>
<proteinExistence type="predicted"/>
<dbReference type="GO" id="GO:0005737">
    <property type="term" value="C:cytoplasm"/>
    <property type="evidence" value="ECO:0007669"/>
    <property type="project" value="UniProtKB-SubCell"/>
</dbReference>
<keyword evidence="7" id="KW-1185">Reference proteome</keyword>
<gene>
    <name evidence="6" type="ORF">CANINC_000267</name>
</gene>
<dbReference type="AlphaFoldDB" id="A0A4T0X6Q4"/>
<feature type="region of interest" description="Disordered" evidence="5">
    <location>
        <begin position="387"/>
        <end position="530"/>
    </location>
</feature>
<dbReference type="OrthoDB" id="676979at2759"/>
<evidence type="ECO:0000256" key="1">
    <source>
        <dbReference type="ARBA" id="ARBA00004496"/>
    </source>
</evidence>
<keyword evidence="4" id="KW-0677">Repeat</keyword>
<feature type="compositionally biased region" description="Low complexity" evidence="5">
    <location>
        <begin position="750"/>
        <end position="768"/>
    </location>
</feature>
<feature type="region of interest" description="Disordered" evidence="5">
    <location>
        <begin position="828"/>
        <end position="847"/>
    </location>
</feature>
<comment type="subcellular location">
    <subcellularLocation>
        <location evidence="1">Cytoplasm</location>
    </subcellularLocation>
</comment>
<feature type="compositionally biased region" description="Polar residues" evidence="5">
    <location>
        <begin position="69"/>
        <end position="91"/>
    </location>
</feature>
<evidence type="ECO:0000256" key="5">
    <source>
        <dbReference type="SAM" id="MobiDB-lite"/>
    </source>
</evidence>
<evidence type="ECO:0000256" key="3">
    <source>
        <dbReference type="ARBA" id="ARBA00022614"/>
    </source>
</evidence>
<evidence type="ECO:0000256" key="2">
    <source>
        <dbReference type="ARBA" id="ARBA00022490"/>
    </source>
</evidence>
<organism evidence="6 7">
    <name type="scientific">Pichia inconspicua</name>
    <dbReference type="NCBI Taxonomy" id="52247"/>
    <lineage>
        <taxon>Eukaryota</taxon>
        <taxon>Fungi</taxon>
        <taxon>Dikarya</taxon>
        <taxon>Ascomycota</taxon>
        <taxon>Saccharomycotina</taxon>
        <taxon>Pichiomycetes</taxon>
        <taxon>Pichiales</taxon>
        <taxon>Pichiaceae</taxon>
        <taxon>Pichia</taxon>
    </lineage>
</organism>
<feature type="region of interest" description="Disordered" evidence="5">
    <location>
        <begin position="310"/>
        <end position="335"/>
    </location>
</feature>
<dbReference type="InterPro" id="IPR003591">
    <property type="entry name" value="Leu-rich_rpt_typical-subtyp"/>
</dbReference>
<dbReference type="PANTHER" id="PTHR15454">
    <property type="entry name" value="NISCHARIN RELATED"/>
    <property type="match status" value="1"/>
</dbReference>
<dbReference type="SMART" id="SM00369">
    <property type="entry name" value="LRR_TYP"/>
    <property type="match status" value="5"/>
</dbReference>
<sequence length="1042" mass="115229">MAKTTCDGDIYIHNLSTFIQSHERQLANALVAYRKLNSKELSKNSQQSTTQPSLTTPTTSSTSTSAQTELPSSTSDSILDHSNTPNDTTANYDEENIKEISKPVRLSLSLHHLYFILGKFKDLGINVGPMNLRLDNLDSDNTSNYVSFLSEFQRNKKIDSDSQSIHSISSVKSVMSSVSALWNTFGSSSKIDNSVSDLKYLYSAFSKLPCLRLANEPNAKLIDGHEEYPFETATPVVVFKNILVLEISDLDPKEIYGWHLLATKLRYLVVKKANITDPLELLVTLVDADQRVRGESEIFVDGEVFDDDNHLPNSLSKTKSNDSESDSFKTPHSISNMPMSHSALNLSSSLNNKISPNIISSHSFASSYNQHSLNNYHSMNYPHNYNYHYYHHQHSNNNGISNNQLQPQQIQQQPVGLEHSNNNNSSSFSTSPNASPLYYSNRLYPQEDMTYGSSTQSAIPSHSTRRSYYYNPQGKLPRRSRGSSHIHSSSLTIKSTGGESISSNDSSTKNFKRLDGHSRNSSLDGNEKKKSDLVKQNDYWKLLKHLSLTENKISKISLQSFDKLSNLTSLDLSHNKLTTLPAEPISKLINLKSLNLSHNKLTSIEKLPKSLTRLTVLNLRSNKLSQLDSIENLSNLQKIDLRRNSITKLTDLKPLLQLNANKVKLQAINLYGNPITNVKGYRVELFNLFNGVDYSNNIKIDGSRPGIFESRMLLDEKTSRMKFKNYIDESIISKMTASVSNMNLSHILNNVNNGSSSSSQQNNNLPVNHDNLESNHPVLDQMSTSINRSNESSTTLNSNATAVTQSNIKSLHNSLSSAANPVVSTVSNNLSSTNKSENSSIRRVSQSPTIKSSLNLMTRSNSTANITEKRNSDKFSTHTETIIDASPPVIGCVISSSPSLQSPRNPVSISLRNSNDFTTTEFVAPVAKSSEQSQRASNDFSAASSILTAHTNTANGSNSNDTNPLSRLSLATPALPVITPATTTTMTTTNVSTPLDTGSLHANLTPKSVSSKIDYFTAPKNSREENKENFEDEYSNLKIGVV</sequence>
<dbReference type="Gene3D" id="3.80.10.10">
    <property type="entry name" value="Ribonuclease Inhibitor"/>
    <property type="match status" value="2"/>
</dbReference>
<keyword evidence="3" id="KW-0433">Leucine-rich repeat</keyword>
<dbReference type="InterPro" id="IPR001611">
    <property type="entry name" value="Leu-rich_rpt"/>
</dbReference>
<evidence type="ECO:0008006" key="8">
    <source>
        <dbReference type="Google" id="ProtNLM"/>
    </source>
</evidence>
<dbReference type="Pfam" id="PF13855">
    <property type="entry name" value="LRR_8"/>
    <property type="match status" value="1"/>
</dbReference>
<feature type="compositionally biased region" description="Low complexity" evidence="5">
    <location>
        <begin position="404"/>
        <end position="435"/>
    </location>
</feature>
<comment type="caution">
    <text evidence="6">The sequence shown here is derived from an EMBL/GenBank/DDBJ whole genome shotgun (WGS) entry which is preliminary data.</text>
</comment>
<evidence type="ECO:0000256" key="4">
    <source>
        <dbReference type="ARBA" id="ARBA00022737"/>
    </source>
</evidence>
<dbReference type="Proteomes" id="UP000307173">
    <property type="component" value="Unassembled WGS sequence"/>
</dbReference>
<feature type="region of interest" description="Disordered" evidence="5">
    <location>
        <begin position="40"/>
        <end position="95"/>
    </location>
</feature>
<feature type="compositionally biased region" description="Low complexity" evidence="5">
    <location>
        <begin position="45"/>
        <end position="68"/>
    </location>
</feature>
<evidence type="ECO:0000313" key="6">
    <source>
        <dbReference type="EMBL" id="TID31159.1"/>
    </source>
</evidence>
<name>A0A4T0X6Q4_9ASCO</name>
<feature type="compositionally biased region" description="Basic and acidic residues" evidence="5">
    <location>
        <begin position="319"/>
        <end position="329"/>
    </location>
</feature>
<feature type="compositionally biased region" description="Polar residues" evidence="5">
    <location>
        <begin position="837"/>
        <end position="847"/>
    </location>
</feature>